<dbReference type="SMART" id="SM00409">
    <property type="entry name" value="IG"/>
    <property type="match status" value="2"/>
</dbReference>
<keyword evidence="4" id="KW-0325">Glycoprotein</keyword>
<keyword evidence="3" id="KW-0472">Membrane</keyword>
<keyword evidence="2" id="KW-0732">Signal</keyword>
<dbReference type="Proteomes" id="UP000230750">
    <property type="component" value="Unassembled WGS sequence"/>
</dbReference>
<dbReference type="SMART" id="SM00408">
    <property type="entry name" value="IGc2"/>
    <property type="match status" value="2"/>
</dbReference>
<comment type="subcellular location">
    <subcellularLocation>
        <location evidence="1">Membrane</location>
    </subcellularLocation>
</comment>
<dbReference type="EMBL" id="MRZV01001002">
    <property type="protein sequence ID" value="PIK41629.1"/>
    <property type="molecule type" value="Genomic_DNA"/>
</dbReference>
<evidence type="ECO:0000313" key="6">
    <source>
        <dbReference type="EMBL" id="PIK41629.1"/>
    </source>
</evidence>
<dbReference type="InterPro" id="IPR036179">
    <property type="entry name" value="Ig-like_dom_sf"/>
</dbReference>
<accession>A0A2G8K0Y3</accession>
<name>A0A2G8K0Y3_STIJA</name>
<dbReference type="InterPro" id="IPR013783">
    <property type="entry name" value="Ig-like_fold"/>
</dbReference>
<organism evidence="6 7">
    <name type="scientific">Stichopus japonicus</name>
    <name type="common">Sea cucumber</name>
    <dbReference type="NCBI Taxonomy" id="307972"/>
    <lineage>
        <taxon>Eukaryota</taxon>
        <taxon>Metazoa</taxon>
        <taxon>Echinodermata</taxon>
        <taxon>Eleutherozoa</taxon>
        <taxon>Echinozoa</taxon>
        <taxon>Holothuroidea</taxon>
        <taxon>Aspidochirotacea</taxon>
        <taxon>Aspidochirotida</taxon>
        <taxon>Stichopodidae</taxon>
        <taxon>Apostichopus</taxon>
    </lineage>
</organism>
<gene>
    <name evidence="6" type="ORF">BSL78_21518</name>
</gene>
<evidence type="ECO:0000256" key="3">
    <source>
        <dbReference type="ARBA" id="ARBA00023136"/>
    </source>
</evidence>
<reference evidence="6 7" key="1">
    <citation type="journal article" date="2017" name="PLoS Biol.">
        <title>The sea cucumber genome provides insights into morphological evolution and visceral regeneration.</title>
        <authorList>
            <person name="Zhang X."/>
            <person name="Sun L."/>
            <person name="Yuan J."/>
            <person name="Sun Y."/>
            <person name="Gao Y."/>
            <person name="Zhang L."/>
            <person name="Li S."/>
            <person name="Dai H."/>
            <person name="Hamel J.F."/>
            <person name="Liu C."/>
            <person name="Yu Y."/>
            <person name="Liu S."/>
            <person name="Lin W."/>
            <person name="Guo K."/>
            <person name="Jin S."/>
            <person name="Xu P."/>
            <person name="Storey K.B."/>
            <person name="Huan P."/>
            <person name="Zhang T."/>
            <person name="Zhou Y."/>
            <person name="Zhang J."/>
            <person name="Lin C."/>
            <person name="Li X."/>
            <person name="Xing L."/>
            <person name="Huo D."/>
            <person name="Sun M."/>
            <person name="Wang L."/>
            <person name="Mercier A."/>
            <person name="Li F."/>
            <person name="Yang H."/>
            <person name="Xiang J."/>
        </authorList>
    </citation>
    <scope>NUCLEOTIDE SEQUENCE [LARGE SCALE GENOMIC DNA]</scope>
    <source>
        <strain evidence="6">Shaxun</strain>
        <tissue evidence="6">Muscle</tissue>
    </source>
</reference>
<comment type="caution">
    <text evidence="6">The sequence shown here is derived from an EMBL/GenBank/DDBJ whole genome shotgun (WGS) entry which is preliminary data.</text>
</comment>
<sequence>MKPDVNKLLIKVGETVSVYCSTGEGSTVVFKKGDKVIEGTEGSLIAREKVLRIFNVTMSDSGEYTCENPGQDVPDCGRFTLAVYDEIKFPKENTEKVQYLRQGHSDSLQCTAKSASKITYEWYVGDKKISTDGSETGAFTVNDDGTLRIIVAEKLNGTNFTCRASLQDFSYFRDLTITLGILKGKPFSCVKCRHFGSGSTLGEGDNCAVADGISATEKCDSSCVTINATGPSLDGTSKYATIRGCGDKLSILKERCVTLPNSLIQLNALSVFGNASGLTNAKACFCSSGDKCNNQERIYSTSGSARSSLTTDAFIGTVLYILMTIIR</sequence>
<keyword evidence="7" id="KW-1185">Reference proteome</keyword>
<dbReference type="AlphaFoldDB" id="A0A2G8K0Y3"/>
<dbReference type="InterPro" id="IPR003598">
    <property type="entry name" value="Ig_sub2"/>
</dbReference>
<feature type="domain" description="Ig-like" evidence="5">
    <location>
        <begin position="90"/>
        <end position="178"/>
    </location>
</feature>
<evidence type="ECO:0000256" key="4">
    <source>
        <dbReference type="ARBA" id="ARBA00023180"/>
    </source>
</evidence>
<dbReference type="OrthoDB" id="6159398at2759"/>
<proteinExistence type="predicted"/>
<dbReference type="PANTHER" id="PTHR12080">
    <property type="entry name" value="SIGNALING LYMPHOCYTIC ACTIVATION MOLECULE"/>
    <property type="match status" value="1"/>
</dbReference>
<evidence type="ECO:0000313" key="7">
    <source>
        <dbReference type="Proteomes" id="UP000230750"/>
    </source>
</evidence>
<dbReference type="GO" id="GO:0016020">
    <property type="term" value="C:membrane"/>
    <property type="evidence" value="ECO:0007669"/>
    <property type="project" value="UniProtKB-SubCell"/>
</dbReference>
<protein>
    <submittedName>
        <fullName evidence="6">Peroxidasin-like protein</fullName>
    </submittedName>
</protein>
<dbReference type="PANTHER" id="PTHR12080:SF48">
    <property type="entry name" value="IMMUNOGLOBULIN SUBTYPE DOMAIN-CONTAINING PROTEIN"/>
    <property type="match status" value="1"/>
</dbReference>
<dbReference type="InterPro" id="IPR003599">
    <property type="entry name" value="Ig_sub"/>
</dbReference>
<dbReference type="SUPFAM" id="SSF48726">
    <property type="entry name" value="Immunoglobulin"/>
    <property type="match status" value="2"/>
</dbReference>
<dbReference type="InterPro" id="IPR015631">
    <property type="entry name" value="CD2/SLAM_rcpt"/>
</dbReference>
<dbReference type="CDD" id="cd00096">
    <property type="entry name" value="Ig"/>
    <property type="match status" value="1"/>
</dbReference>
<evidence type="ECO:0000259" key="5">
    <source>
        <dbReference type="PROSITE" id="PS50835"/>
    </source>
</evidence>
<dbReference type="InterPro" id="IPR007110">
    <property type="entry name" value="Ig-like_dom"/>
</dbReference>
<dbReference type="Gene3D" id="2.60.40.10">
    <property type="entry name" value="Immunoglobulins"/>
    <property type="match status" value="2"/>
</dbReference>
<evidence type="ECO:0000256" key="1">
    <source>
        <dbReference type="ARBA" id="ARBA00004370"/>
    </source>
</evidence>
<dbReference type="PROSITE" id="PS50835">
    <property type="entry name" value="IG_LIKE"/>
    <property type="match status" value="1"/>
</dbReference>
<evidence type="ECO:0000256" key="2">
    <source>
        <dbReference type="ARBA" id="ARBA00022729"/>
    </source>
</evidence>